<feature type="signal peptide" evidence="1">
    <location>
        <begin position="1"/>
        <end position="18"/>
    </location>
</feature>
<evidence type="ECO:0000256" key="1">
    <source>
        <dbReference type="SAM" id="SignalP"/>
    </source>
</evidence>
<sequence length="142" mass="15052">MKKSILIALTALPLFARAGLMDSLTDTVTSSVTSSAKEMAGTAMDSASNEAIKRALDIKEGGSNKQAIKDKLGAPVTTKTEAGLEVWTYDLSALNKVSPMLAETSKTLFKDAEAAQKNVVIKFEGETVKTLNLADKAKVESE</sequence>
<comment type="caution">
    <text evidence="2">The sequence shown here is derived from an EMBL/GenBank/DDBJ whole genome shotgun (WGS) entry which is preliminary data.</text>
</comment>
<protein>
    <submittedName>
        <fullName evidence="2">Uncharacterized protein</fullName>
    </submittedName>
</protein>
<accession>A0ABP2MZF4</accession>
<dbReference type="Proteomes" id="UP000006428">
    <property type="component" value="Unassembled WGS sequence"/>
</dbReference>
<dbReference type="RefSeq" id="WP_005316571.1">
    <property type="nucleotide sequence ID" value="NZ_AGVO01000050.1"/>
</dbReference>
<keyword evidence="1" id="KW-0732">Signal</keyword>
<name>A0ABP2MZF4_AERSS</name>
<evidence type="ECO:0000313" key="2">
    <source>
        <dbReference type="EMBL" id="EHI52034.1"/>
    </source>
</evidence>
<keyword evidence="3" id="KW-1185">Reference proteome</keyword>
<organism evidence="2 3">
    <name type="scientific">Aeromonas salmonicida subsp. salmonicida 01-B526</name>
    <dbReference type="NCBI Taxonomy" id="1076135"/>
    <lineage>
        <taxon>Bacteria</taxon>
        <taxon>Pseudomonadati</taxon>
        <taxon>Pseudomonadota</taxon>
        <taxon>Gammaproteobacteria</taxon>
        <taxon>Aeromonadales</taxon>
        <taxon>Aeromonadaceae</taxon>
        <taxon>Aeromonas</taxon>
    </lineage>
</organism>
<proteinExistence type="predicted"/>
<reference evidence="2 3" key="1">
    <citation type="journal article" date="2012" name="Front. Microbiol.">
        <title>Draft Genome Sequence of the Virulent Strain 01-B526 of the Fish Pathogen Aeromonas salmonicida.</title>
        <authorList>
            <person name="Charette S.J."/>
            <person name="Brochu F."/>
            <person name="Boyle B."/>
            <person name="Filion G."/>
            <person name="Tanaka K.H."/>
            <person name="Derome N."/>
        </authorList>
    </citation>
    <scope>NUCLEOTIDE SEQUENCE [LARGE SCALE GENOMIC DNA]</scope>
    <source>
        <strain evidence="2 3">01-B526</strain>
    </source>
</reference>
<evidence type="ECO:0000313" key="3">
    <source>
        <dbReference type="Proteomes" id="UP000006428"/>
    </source>
</evidence>
<feature type="chain" id="PRO_5045352031" evidence="1">
    <location>
        <begin position="19"/>
        <end position="142"/>
    </location>
</feature>
<gene>
    <name evidence="2" type="ORF">IYQ_13718</name>
</gene>
<dbReference type="EMBL" id="AGVO01000050">
    <property type="protein sequence ID" value="EHI52034.1"/>
    <property type="molecule type" value="Genomic_DNA"/>
</dbReference>